<dbReference type="AlphaFoldDB" id="B9F0B1"/>
<accession>B9F0B1</accession>
<protein>
    <submittedName>
        <fullName evidence="2">Uncharacterized protein</fullName>
    </submittedName>
</protein>
<evidence type="ECO:0000313" key="2">
    <source>
        <dbReference type="EMBL" id="EEE57103.1"/>
    </source>
</evidence>
<reference evidence="2" key="2">
    <citation type="submission" date="2008-12" db="EMBL/GenBank/DDBJ databases">
        <title>Improved gene annotation of the rice (Oryza sativa) genomes.</title>
        <authorList>
            <person name="Wang J."/>
            <person name="Li R."/>
            <person name="Fan W."/>
            <person name="Huang Q."/>
            <person name="Zhang J."/>
            <person name="Zhou Y."/>
            <person name="Hu Y."/>
            <person name="Zi S."/>
            <person name="Li J."/>
            <person name="Ni P."/>
            <person name="Zheng H."/>
            <person name="Zhang Y."/>
            <person name="Zhao M."/>
            <person name="Hao Q."/>
            <person name="McDermott J."/>
            <person name="Samudrala R."/>
            <person name="Kristiansen K."/>
            <person name="Wong G.K.-S."/>
        </authorList>
    </citation>
    <scope>NUCLEOTIDE SEQUENCE</scope>
</reference>
<reference evidence="2" key="1">
    <citation type="journal article" date="2005" name="PLoS Biol.">
        <title>The genomes of Oryza sativa: a history of duplications.</title>
        <authorList>
            <person name="Yu J."/>
            <person name="Wang J."/>
            <person name="Lin W."/>
            <person name="Li S."/>
            <person name="Li H."/>
            <person name="Zhou J."/>
            <person name="Ni P."/>
            <person name="Dong W."/>
            <person name="Hu S."/>
            <person name="Zeng C."/>
            <person name="Zhang J."/>
            <person name="Zhang Y."/>
            <person name="Li R."/>
            <person name="Xu Z."/>
            <person name="Li S."/>
            <person name="Li X."/>
            <person name="Zheng H."/>
            <person name="Cong L."/>
            <person name="Lin L."/>
            <person name="Yin J."/>
            <person name="Geng J."/>
            <person name="Li G."/>
            <person name="Shi J."/>
            <person name="Liu J."/>
            <person name="Lv H."/>
            <person name="Li J."/>
            <person name="Wang J."/>
            <person name="Deng Y."/>
            <person name="Ran L."/>
            <person name="Shi X."/>
            <person name="Wang X."/>
            <person name="Wu Q."/>
            <person name="Li C."/>
            <person name="Ren X."/>
            <person name="Wang J."/>
            <person name="Wang X."/>
            <person name="Li D."/>
            <person name="Liu D."/>
            <person name="Zhang X."/>
            <person name="Ji Z."/>
            <person name="Zhao W."/>
            <person name="Sun Y."/>
            <person name="Zhang Z."/>
            <person name="Bao J."/>
            <person name="Han Y."/>
            <person name="Dong L."/>
            <person name="Ji J."/>
            <person name="Chen P."/>
            <person name="Wu S."/>
            <person name="Liu J."/>
            <person name="Xiao Y."/>
            <person name="Bu D."/>
            <person name="Tan J."/>
            <person name="Yang L."/>
            <person name="Ye C."/>
            <person name="Zhang J."/>
            <person name="Xu J."/>
            <person name="Zhou Y."/>
            <person name="Yu Y."/>
            <person name="Zhang B."/>
            <person name="Zhuang S."/>
            <person name="Wei H."/>
            <person name="Liu B."/>
            <person name="Lei M."/>
            <person name="Yu H."/>
            <person name="Li Y."/>
            <person name="Xu H."/>
            <person name="Wei S."/>
            <person name="He X."/>
            <person name="Fang L."/>
            <person name="Zhang Z."/>
            <person name="Zhang Y."/>
            <person name="Huang X."/>
            <person name="Su Z."/>
            <person name="Tong W."/>
            <person name="Li J."/>
            <person name="Tong Z."/>
            <person name="Li S."/>
            <person name="Ye J."/>
            <person name="Wang L."/>
            <person name="Fang L."/>
            <person name="Lei T."/>
            <person name="Chen C."/>
            <person name="Chen H."/>
            <person name="Xu Z."/>
            <person name="Li H."/>
            <person name="Huang H."/>
            <person name="Zhang F."/>
            <person name="Xu H."/>
            <person name="Li N."/>
            <person name="Zhao C."/>
            <person name="Li S."/>
            <person name="Dong L."/>
            <person name="Huang Y."/>
            <person name="Li L."/>
            <person name="Xi Y."/>
            <person name="Qi Q."/>
            <person name="Li W."/>
            <person name="Zhang B."/>
            <person name="Hu W."/>
            <person name="Zhang Y."/>
            <person name="Tian X."/>
            <person name="Jiao Y."/>
            <person name="Liang X."/>
            <person name="Jin J."/>
            <person name="Gao L."/>
            <person name="Zheng W."/>
            <person name="Hao B."/>
            <person name="Liu S."/>
            <person name="Wang W."/>
            <person name="Yuan L."/>
            <person name="Cao M."/>
            <person name="McDermott J."/>
            <person name="Samudrala R."/>
            <person name="Wang J."/>
            <person name="Wong G.K."/>
            <person name="Yang H."/>
        </authorList>
    </citation>
    <scope>NUCLEOTIDE SEQUENCE [LARGE SCALE GENOMIC DNA]</scope>
</reference>
<proteinExistence type="predicted"/>
<name>B9F0B1_ORYSJ</name>
<dbReference type="Proteomes" id="UP000007752">
    <property type="component" value="Chromosome 2"/>
</dbReference>
<feature type="compositionally biased region" description="Low complexity" evidence="1">
    <location>
        <begin position="82"/>
        <end position="92"/>
    </location>
</feature>
<feature type="compositionally biased region" description="Basic and acidic residues" evidence="1">
    <location>
        <begin position="71"/>
        <end position="80"/>
    </location>
</feature>
<sequence length="218" mass="23133">MTVASPPRRRCKLDVSTSVPDRRPPWRIGTRGCTNSRDQIPFLVYPRHEIVRARLAKEDGGHQEQQTVFEVKGDGHDSKKNTLPSASPSAATAPSALASTIVASESLPEELEQNHALLPTVKAQPILSAPKILSSSDLTSSTVTTTGTAANSEGKTAMVAATVCSMKGSLEKGPTNPRVTREHVVGSRGLCRLTVSQEGVGKGFLEGRGSCQITVPCH</sequence>
<evidence type="ECO:0000256" key="1">
    <source>
        <dbReference type="SAM" id="MobiDB-lite"/>
    </source>
</evidence>
<gene>
    <name evidence="2" type="ORF">OsJ_06954</name>
</gene>
<dbReference type="EMBL" id="CM000139">
    <property type="protein sequence ID" value="EEE57103.1"/>
    <property type="molecule type" value="Genomic_DNA"/>
</dbReference>
<feature type="region of interest" description="Disordered" evidence="1">
    <location>
        <begin position="70"/>
        <end position="92"/>
    </location>
</feature>
<organism evidence="2">
    <name type="scientific">Oryza sativa subsp. japonica</name>
    <name type="common">Rice</name>
    <dbReference type="NCBI Taxonomy" id="39947"/>
    <lineage>
        <taxon>Eukaryota</taxon>
        <taxon>Viridiplantae</taxon>
        <taxon>Streptophyta</taxon>
        <taxon>Embryophyta</taxon>
        <taxon>Tracheophyta</taxon>
        <taxon>Spermatophyta</taxon>
        <taxon>Magnoliopsida</taxon>
        <taxon>Liliopsida</taxon>
        <taxon>Poales</taxon>
        <taxon>Poaceae</taxon>
        <taxon>BOP clade</taxon>
        <taxon>Oryzoideae</taxon>
        <taxon>Oryzeae</taxon>
        <taxon>Oryzinae</taxon>
        <taxon>Oryza</taxon>
        <taxon>Oryza sativa</taxon>
    </lineage>
</organism>